<organism evidence="1 2">
    <name type="scientific">Saccoglossus kowalevskii</name>
    <name type="common">Acorn worm</name>
    <dbReference type="NCBI Taxonomy" id="10224"/>
    <lineage>
        <taxon>Eukaryota</taxon>
        <taxon>Metazoa</taxon>
        <taxon>Hemichordata</taxon>
        <taxon>Enteropneusta</taxon>
        <taxon>Harrimaniidae</taxon>
        <taxon>Saccoglossus</taxon>
    </lineage>
</organism>
<dbReference type="GeneID" id="100377821"/>
<dbReference type="Gene3D" id="3.40.50.150">
    <property type="entry name" value="Vaccinia Virus protein VP39"/>
    <property type="match status" value="1"/>
</dbReference>
<reference evidence="2" key="1">
    <citation type="submission" date="2025-08" db="UniProtKB">
        <authorList>
            <consortium name="RefSeq"/>
        </authorList>
    </citation>
    <scope>IDENTIFICATION</scope>
    <source>
        <tissue evidence="2">Testes</tissue>
    </source>
</reference>
<sequence>MEWPTYRNSLEEYHRRSTEKKEFEQWLQSNLSGIIDKITLPVDEDGFRHLDIGSGDGDMCCKLVDIILNHHHSVICRSVEPIAEEIEKFRELVKKQTRANATFDMRQETTEEYEKRPEVVVECLFHLVTILQMIVAVDDLEKTIMHHYENEMGKGSAMIISLISDKSPDLISAVDASHGFKWSSADVRRMLQEKDLHYTEQFVPYTVDITQCFDETSLKGALLMEMLTITPGFRECVSKEKQKTILDILKSKSFKDGDDILAKYGFDVYIVFKT</sequence>
<gene>
    <name evidence="2" type="primary">LOC100377821</name>
</gene>
<dbReference type="Proteomes" id="UP000694865">
    <property type="component" value="Unplaced"/>
</dbReference>
<dbReference type="InterPro" id="IPR029063">
    <property type="entry name" value="SAM-dependent_MTases_sf"/>
</dbReference>
<proteinExistence type="predicted"/>
<evidence type="ECO:0000313" key="2">
    <source>
        <dbReference type="RefSeq" id="XP_006814970.1"/>
    </source>
</evidence>
<protein>
    <submittedName>
        <fullName evidence="2">Histamine N-methyltransferase-like</fullName>
    </submittedName>
</protein>
<keyword evidence="1" id="KW-1185">Reference proteome</keyword>
<accession>A0ABM0M4M9</accession>
<evidence type="ECO:0000313" key="1">
    <source>
        <dbReference type="Proteomes" id="UP000694865"/>
    </source>
</evidence>
<name>A0ABM0M4M9_SACKO</name>
<dbReference type="RefSeq" id="XP_006814970.1">
    <property type="nucleotide sequence ID" value="XM_006814907.1"/>
</dbReference>
<dbReference type="SUPFAM" id="SSF53335">
    <property type="entry name" value="S-adenosyl-L-methionine-dependent methyltransferases"/>
    <property type="match status" value="1"/>
</dbReference>